<sequence length="445" mass="47638">MESVQLIVHRTFLTPPPAPPARSGEASHPVEERRGQGGDSHAAQDHACHVEGECAEAPDGTAKDSRRQDQSALPPASSSSCGDRDALMAETSSGLASAGESETNSAVPASASASRASSSATGSREMTKGTTDMGNENCSHAMVGVSSTGVCMAARKLAGESVPGGGSQTSRQPTDCLSQREEQVGVRTGTEGRERSKAPALAGCEADQSTQEGCERERVTLKKGQTDTAAETYGASPSCEESAKAAEAEAWSKASGEERQDEGGLETVLETGRRRKNGLVQLGGCFHATELVSQEDFSGGLTTVMLRNIPNKYTQEMMVSLLNETYKGLFDFFYLPIDFRNSCNVGYCFINFVHPFVAAHFKKAFHNLKLTAFKSQKICACTWGRVQGLQANIAHYRNSAVMGVPFSQYKPLLFRDGLIIPFPQAERPLPSVKPRGHHERVAKVT</sequence>
<dbReference type="EMBL" id="LN714477">
    <property type="protein sequence ID" value="CEL65087.1"/>
    <property type="molecule type" value="Genomic_DNA"/>
</dbReference>
<dbReference type="SUPFAM" id="SSF54928">
    <property type="entry name" value="RNA-binding domain, RBD"/>
    <property type="match status" value="1"/>
</dbReference>
<dbReference type="GeneID" id="13441503"/>
<feature type="compositionally biased region" description="Basic and acidic residues" evidence="1">
    <location>
        <begin position="28"/>
        <end position="52"/>
    </location>
</feature>
<accession>F0V9Q1</accession>
<evidence type="ECO:0000259" key="2">
    <source>
        <dbReference type="Pfam" id="PF04059"/>
    </source>
</evidence>
<keyword evidence="5" id="KW-1185">Reference proteome</keyword>
<dbReference type="OrthoDB" id="417481at2759"/>
<reference evidence="5" key="3">
    <citation type="journal article" date="2012" name="PLoS Pathog.">
        <title>Comparative genomics of the apicomplexan parasites Toxoplasma gondii and Neospora caninum: Coccidia differing in host range and transmission strategy.</title>
        <authorList>
            <person name="Reid A.J."/>
            <person name="Vermont S.J."/>
            <person name="Cotton J.A."/>
            <person name="Harris D."/>
            <person name="Hill-Cawthorne G.A."/>
            <person name="Konen-Waisman S."/>
            <person name="Latham S.M."/>
            <person name="Mourier T."/>
            <person name="Norton R."/>
            <person name="Quail M.A."/>
            <person name="Sanders M."/>
            <person name="Shanmugam D."/>
            <person name="Sohal A."/>
            <person name="Wasmuth J.D."/>
            <person name="Brunk B."/>
            <person name="Grigg M.E."/>
            <person name="Howard J.C."/>
            <person name="Parkinson J."/>
            <person name="Roos D.S."/>
            <person name="Trees A.J."/>
            <person name="Berriman M."/>
            <person name="Pain A."/>
            <person name="Wastling J.M."/>
        </authorList>
    </citation>
    <scope>NUCLEOTIDE SEQUENCE [LARGE SCALE GENOMIC DNA]</scope>
    <source>
        <strain evidence="5">Liverpool</strain>
    </source>
</reference>
<organism evidence="3 5">
    <name type="scientific">Neospora caninum (strain Liverpool)</name>
    <dbReference type="NCBI Taxonomy" id="572307"/>
    <lineage>
        <taxon>Eukaryota</taxon>
        <taxon>Sar</taxon>
        <taxon>Alveolata</taxon>
        <taxon>Apicomplexa</taxon>
        <taxon>Conoidasida</taxon>
        <taxon>Coccidia</taxon>
        <taxon>Eucoccidiorida</taxon>
        <taxon>Eimeriorina</taxon>
        <taxon>Sarcocystidae</taxon>
        <taxon>Neospora</taxon>
    </lineage>
</organism>
<dbReference type="CDD" id="cd12277">
    <property type="entry name" value="RRM3_MEI2_EAR1_like"/>
    <property type="match status" value="1"/>
</dbReference>
<feature type="region of interest" description="Disordered" evidence="1">
    <location>
        <begin position="1"/>
        <end position="140"/>
    </location>
</feature>
<feature type="region of interest" description="Disordered" evidence="1">
    <location>
        <begin position="159"/>
        <end position="266"/>
    </location>
</feature>
<dbReference type="VEuPathDB" id="ToxoDB:NCLIV_009470"/>
<evidence type="ECO:0000313" key="3">
    <source>
        <dbReference type="EMBL" id="CBZ50477.1"/>
    </source>
</evidence>
<evidence type="ECO:0000313" key="4">
    <source>
        <dbReference type="EMBL" id="CEL65087.1"/>
    </source>
</evidence>
<dbReference type="OMA" id="KYTQEMM"/>
<protein>
    <submittedName>
        <fullName evidence="4">Protein MEI2-like 1, related</fullName>
    </submittedName>
</protein>
<feature type="compositionally biased region" description="Basic and acidic residues" evidence="1">
    <location>
        <begin position="178"/>
        <end position="197"/>
    </location>
</feature>
<feature type="compositionally biased region" description="Polar residues" evidence="1">
    <location>
        <begin position="90"/>
        <end position="104"/>
    </location>
</feature>
<reference evidence="4" key="4">
    <citation type="journal article" date="2015" name="PLoS ONE">
        <title>Comprehensive Evaluation of Toxoplasma gondii VEG and Neospora caninum LIV Genomes with Tachyzoite Stage Transcriptome and Proteome Defines Novel Transcript Features.</title>
        <authorList>
            <person name="Ramaprasad A."/>
            <person name="Mourier T."/>
            <person name="Naeem R."/>
            <person name="Malas T.B."/>
            <person name="Moussa E."/>
            <person name="Panigrahi A."/>
            <person name="Vermont S.J."/>
            <person name="Otto T.D."/>
            <person name="Wastling J."/>
            <person name="Pain A."/>
        </authorList>
    </citation>
    <scope>NUCLEOTIDE SEQUENCE</scope>
    <source>
        <strain evidence="4">Liverpool</strain>
    </source>
</reference>
<dbReference type="Proteomes" id="UP000007494">
    <property type="component" value="Chromosome III"/>
</dbReference>
<feature type="compositionally biased region" description="Polar residues" evidence="1">
    <location>
        <begin position="128"/>
        <end position="138"/>
    </location>
</feature>
<name>F0V9Q1_NEOCL</name>
<dbReference type="InParanoid" id="F0V9Q1"/>
<dbReference type="eggNOG" id="KOG4660">
    <property type="taxonomic scope" value="Eukaryota"/>
</dbReference>
<feature type="compositionally biased region" description="Low complexity" evidence="1">
    <location>
        <begin position="105"/>
        <end position="123"/>
    </location>
</feature>
<dbReference type="GO" id="GO:0003676">
    <property type="term" value="F:nucleic acid binding"/>
    <property type="evidence" value="ECO:0007669"/>
    <property type="project" value="InterPro"/>
</dbReference>
<evidence type="ECO:0000313" key="5">
    <source>
        <dbReference type="Proteomes" id="UP000007494"/>
    </source>
</evidence>
<feature type="domain" description="Mei2-like C-terminal RNA recognition motif" evidence="2">
    <location>
        <begin position="302"/>
        <end position="397"/>
    </location>
</feature>
<dbReference type="InterPro" id="IPR007201">
    <property type="entry name" value="Mei2-like_Rrm_C"/>
</dbReference>
<gene>
    <name evidence="4" type="ORF">BN1204_009470</name>
    <name evidence="3" type="ORF">NCLIV_009470</name>
</gene>
<feature type="compositionally biased region" description="Polar residues" evidence="1">
    <location>
        <begin position="168"/>
        <end position="177"/>
    </location>
</feature>
<dbReference type="Pfam" id="PF04059">
    <property type="entry name" value="RRM_2"/>
    <property type="match status" value="1"/>
</dbReference>
<reference evidence="3" key="1">
    <citation type="submission" date="2011-02" db="EMBL/GenBank/DDBJ databases">
        <authorList>
            <person name="Aslett M."/>
        </authorList>
    </citation>
    <scope>NUCLEOTIDE SEQUENCE</scope>
    <source>
        <strain evidence="3">Liverpool</strain>
    </source>
</reference>
<dbReference type="InterPro" id="IPR035979">
    <property type="entry name" value="RBD_domain_sf"/>
</dbReference>
<reference evidence="3" key="2">
    <citation type="submission" date="2011-03" db="EMBL/GenBank/DDBJ databases">
        <title>Comparative genomics and transcriptomics of Neospora caninum and Toxoplasma gondii.</title>
        <authorList>
            <person name="Reid A.J."/>
            <person name="Sohal A."/>
            <person name="Harris D."/>
            <person name="Quail M."/>
            <person name="Sanders M."/>
            <person name="Berriman M."/>
            <person name="Wastling J.M."/>
            <person name="Pain A."/>
        </authorList>
    </citation>
    <scope>NUCLEOTIDE SEQUENCE</scope>
    <source>
        <strain evidence="3">Liverpool</strain>
    </source>
</reference>
<proteinExistence type="predicted"/>
<dbReference type="EMBL" id="FR823383">
    <property type="protein sequence ID" value="CBZ50477.1"/>
    <property type="molecule type" value="Genomic_DNA"/>
</dbReference>
<dbReference type="RefSeq" id="XP_003880510.1">
    <property type="nucleotide sequence ID" value="XM_003880461.1"/>
</dbReference>
<evidence type="ECO:0000256" key="1">
    <source>
        <dbReference type="SAM" id="MobiDB-lite"/>
    </source>
</evidence>
<dbReference type="AlphaFoldDB" id="F0V9Q1"/>